<keyword evidence="3" id="KW-1185">Reference proteome</keyword>
<dbReference type="PANTHER" id="PTHR40469">
    <property type="entry name" value="SECRETED GLYCOSYL HYDROLASE"/>
    <property type="match status" value="1"/>
</dbReference>
<dbReference type="InterPro" id="IPR029062">
    <property type="entry name" value="Class_I_gatase-like"/>
</dbReference>
<comment type="caution">
    <text evidence="2">The sequence shown here is derived from an EMBL/GenBank/DDBJ whole genome shotgun (WGS) entry which is preliminary data.</text>
</comment>
<sequence>MKRNPSNDPHTTSQNEVSLKMHSKSNHVLPRLLGLAMFLALFTSAPAWASGSHPSVPRFRVVAIAEKGGIHLPFVEAAKVWLNDLAAKDNFAVDYIQDTTPIDDAFLAKYKVFIQLNYPPYGWTPTAQASFIRYIEQGKGGWIGFHHATLLGEFDGFQMWPWFSKFMGGIRFTAYIPTFADGTVTIEDRSHPTMAGVSSPFVIDKEEWYTWDKSPRPNVHVLASVDESTYKPDSKIKMGDHPVIWTNPHYKARNIYIFMGHHPELFQNRAFTKIFINSIFWAAHEKEPRHTVAAGSVQP</sequence>
<dbReference type="EMBL" id="BMJB01000001">
    <property type="protein sequence ID" value="GGA53851.1"/>
    <property type="molecule type" value="Genomic_DNA"/>
</dbReference>
<accession>A0A916VYQ4</accession>
<evidence type="ECO:0000259" key="1">
    <source>
        <dbReference type="Pfam" id="PF06283"/>
    </source>
</evidence>
<reference evidence="2" key="2">
    <citation type="submission" date="2020-09" db="EMBL/GenBank/DDBJ databases">
        <authorList>
            <person name="Sun Q."/>
            <person name="Zhou Y."/>
        </authorList>
    </citation>
    <scope>NUCLEOTIDE SEQUENCE</scope>
    <source>
        <strain evidence="2">CGMCC 1.15447</strain>
    </source>
</reference>
<dbReference type="Proteomes" id="UP000648801">
    <property type="component" value="Unassembled WGS sequence"/>
</dbReference>
<feature type="domain" description="ThuA-like" evidence="1">
    <location>
        <begin position="63"/>
        <end position="282"/>
    </location>
</feature>
<organism evidence="2 3">
    <name type="scientific">Edaphobacter acidisoli</name>
    <dbReference type="NCBI Taxonomy" id="2040573"/>
    <lineage>
        <taxon>Bacteria</taxon>
        <taxon>Pseudomonadati</taxon>
        <taxon>Acidobacteriota</taxon>
        <taxon>Terriglobia</taxon>
        <taxon>Terriglobales</taxon>
        <taxon>Acidobacteriaceae</taxon>
        <taxon>Edaphobacter</taxon>
    </lineage>
</organism>
<proteinExistence type="predicted"/>
<evidence type="ECO:0000313" key="3">
    <source>
        <dbReference type="Proteomes" id="UP000648801"/>
    </source>
</evidence>
<protein>
    <recommendedName>
        <fullName evidence="1">ThuA-like domain-containing protein</fullName>
    </recommendedName>
</protein>
<dbReference type="Pfam" id="PF06283">
    <property type="entry name" value="ThuA"/>
    <property type="match status" value="1"/>
</dbReference>
<evidence type="ECO:0000313" key="2">
    <source>
        <dbReference type="EMBL" id="GGA53851.1"/>
    </source>
</evidence>
<dbReference type="Gene3D" id="3.40.50.880">
    <property type="match status" value="1"/>
</dbReference>
<dbReference type="AlphaFoldDB" id="A0A916VYQ4"/>
<dbReference type="PANTHER" id="PTHR40469:SF2">
    <property type="entry name" value="GALACTOSE-BINDING DOMAIN-LIKE SUPERFAMILY PROTEIN"/>
    <property type="match status" value="1"/>
</dbReference>
<dbReference type="InterPro" id="IPR029010">
    <property type="entry name" value="ThuA-like"/>
</dbReference>
<reference evidence="2" key="1">
    <citation type="journal article" date="2014" name="Int. J. Syst. Evol. Microbiol.">
        <title>Complete genome sequence of Corynebacterium casei LMG S-19264T (=DSM 44701T), isolated from a smear-ripened cheese.</title>
        <authorList>
            <consortium name="US DOE Joint Genome Institute (JGI-PGF)"/>
            <person name="Walter F."/>
            <person name="Albersmeier A."/>
            <person name="Kalinowski J."/>
            <person name="Ruckert C."/>
        </authorList>
    </citation>
    <scope>NUCLEOTIDE SEQUENCE</scope>
    <source>
        <strain evidence="2">CGMCC 1.15447</strain>
    </source>
</reference>
<name>A0A916VYQ4_9BACT</name>
<gene>
    <name evidence="2" type="ORF">GCM10011507_01270</name>
</gene>
<dbReference type="SUPFAM" id="SSF52317">
    <property type="entry name" value="Class I glutamine amidotransferase-like"/>
    <property type="match status" value="1"/>
</dbReference>